<protein>
    <submittedName>
        <fullName evidence="2">VOC family protein</fullName>
    </submittedName>
</protein>
<accession>A0A934HRM4</accession>
<dbReference type="EMBL" id="JAEIJD010000004">
    <property type="protein sequence ID" value="MBI6629631.1"/>
    <property type="molecule type" value="Genomic_DNA"/>
</dbReference>
<dbReference type="InterPro" id="IPR029068">
    <property type="entry name" value="Glyas_Bleomycin-R_OHBP_Dase"/>
</dbReference>
<comment type="caution">
    <text evidence="2">The sequence shown here is derived from an EMBL/GenBank/DDBJ whole genome shotgun (WGS) entry which is preliminary data.</text>
</comment>
<evidence type="ECO:0000313" key="3">
    <source>
        <dbReference type="Proteomes" id="UP000613255"/>
    </source>
</evidence>
<dbReference type="InterPro" id="IPR025870">
    <property type="entry name" value="Glyoxalase-like_dom"/>
</dbReference>
<dbReference type="AlphaFoldDB" id="A0A934HRM4"/>
<dbReference type="Proteomes" id="UP000613255">
    <property type="component" value="Unassembled WGS sequence"/>
</dbReference>
<feature type="domain" description="Glyoxalase-like" evidence="1">
    <location>
        <begin position="3"/>
        <end position="171"/>
    </location>
</feature>
<dbReference type="RefSeq" id="WP_198685657.1">
    <property type="nucleotide sequence ID" value="NZ_JAEIJD010000004.1"/>
</dbReference>
<evidence type="ECO:0000313" key="2">
    <source>
        <dbReference type="EMBL" id="MBI6629631.1"/>
    </source>
</evidence>
<dbReference type="Pfam" id="PF13468">
    <property type="entry name" value="Glyoxalase_3"/>
    <property type="match status" value="1"/>
</dbReference>
<reference evidence="2" key="1">
    <citation type="submission" date="2020-12" db="EMBL/GenBank/DDBJ databases">
        <title>Pontibaca salina gen. nov., sp. nov., isolated from marine sediment.</title>
        <authorList>
            <person name="Bo J."/>
            <person name="Wang S."/>
            <person name="Song X."/>
            <person name="Du Z."/>
        </authorList>
    </citation>
    <scope>NUCLEOTIDE SEQUENCE</scope>
    <source>
        <strain evidence="2">S1109L</strain>
    </source>
</reference>
<keyword evidence="3" id="KW-1185">Reference proteome</keyword>
<gene>
    <name evidence="2" type="ORF">JAO82_07005</name>
</gene>
<sequence>MQLDHIAVSGESLEEAAETIESALGVAMQPGGRHEVFGTHNRLLGLDAGLYIEAIAIDPSAPRPKRARWFDLDHFVGLPRLTNWICRSEDLIAALSHLPQAGNPVNLVRGNLAWTMAVPQDGGLPFNNLHPALIQWQSPHPSVVLTQCSCALRQLIVIHPEALALQRMLTPVFDDPRVSFENGAPGLVAEIDTPHGLRYLH</sequence>
<proteinExistence type="predicted"/>
<dbReference type="Gene3D" id="3.10.180.10">
    <property type="entry name" value="2,3-Dihydroxybiphenyl 1,2-Dioxygenase, domain 1"/>
    <property type="match status" value="1"/>
</dbReference>
<evidence type="ECO:0000259" key="1">
    <source>
        <dbReference type="Pfam" id="PF13468"/>
    </source>
</evidence>
<name>A0A934HRM4_9RHOB</name>
<organism evidence="2 3">
    <name type="scientific">Pontibaca salina</name>
    <dbReference type="NCBI Taxonomy" id="2795731"/>
    <lineage>
        <taxon>Bacteria</taxon>
        <taxon>Pseudomonadati</taxon>
        <taxon>Pseudomonadota</taxon>
        <taxon>Alphaproteobacteria</taxon>
        <taxon>Rhodobacterales</taxon>
        <taxon>Roseobacteraceae</taxon>
        <taxon>Pontibaca</taxon>
    </lineage>
</organism>